<evidence type="ECO:0000313" key="3">
    <source>
        <dbReference type="Proteomes" id="UP000538931"/>
    </source>
</evidence>
<dbReference type="EMBL" id="JACEMT010000051">
    <property type="protein sequence ID" value="MBA4502967.1"/>
    <property type="molecule type" value="Genomic_DNA"/>
</dbReference>
<dbReference type="AlphaFoldDB" id="A0A7W1WZA7"/>
<accession>A0A7W1WZA7</accession>
<gene>
    <name evidence="2" type="ORF">H1S06_11415</name>
</gene>
<dbReference type="Proteomes" id="UP000538931">
    <property type="component" value="Unassembled WGS sequence"/>
</dbReference>
<keyword evidence="3" id="KW-1185">Reference proteome</keyword>
<keyword evidence="1" id="KW-0732">Signal</keyword>
<sequence>MRVFKTFVLGGLMAVITACTAGNKNAPVAVTDLNNEDLYEVHHDGRIHVFDDRATYQQFLEVGETSYRQTFIGAGPKGETLVFGVAGADKEKTVDQVAGYNLYHGNLPAAERFYGEMRMEGRIYVFDRIEDMTAVRTTGEAPLRYTEIGAGPKGETLVYVLRSDNKTLKPVELMAAFKLHNS</sequence>
<feature type="chain" id="PRO_5030809832" description="Lipoprotein" evidence="1">
    <location>
        <begin position="22"/>
        <end position="182"/>
    </location>
</feature>
<evidence type="ECO:0000313" key="2">
    <source>
        <dbReference type="EMBL" id="MBA4502967.1"/>
    </source>
</evidence>
<dbReference type="PROSITE" id="PS51257">
    <property type="entry name" value="PROKAR_LIPOPROTEIN"/>
    <property type="match status" value="1"/>
</dbReference>
<organism evidence="2 3">
    <name type="scientific">Marinobacterium marinum</name>
    <dbReference type="NCBI Taxonomy" id="2756129"/>
    <lineage>
        <taxon>Bacteria</taxon>
        <taxon>Pseudomonadati</taxon>
        <taxon>Pseudomonadota</taxon>
        <taxon>Gammaproteobacteria</taxon>
        <taxon>Oceanospirillales</taxon>
        <taxon>Oceanospirillaceae</taxon>
        <taxon>Marinobacterium</taxon>
    </lineage>
</organism>
<evidence type="ECO:0008006" key="4">
    <source>
        <dbReference type="Google" id="ProtNLM"/>
    </source>
</evidence>
<evidence type="ECO:0000256" key="1">
    <source>
        <dbReference type="SAM" id="SignalP"/>
    </source>
</evidence>
<dbReference type="RefSeq" id="WP_181740267.1">
    <property type="nucleotide sequence ID" value="NZ_JACEMT010000051.1"/>
</dbReference>
<feature type="signal peptide" evidence="1">
    <location>
        <begin position="1"/>
        <end position="21"/>
    </location>
</feature>
<protein>
    <recommendedName>
        <fullName evidence="4">Lipoprotein</fullName>
    </recommendedName>
</protein>
<comment type="caution">
    <text evidence="2">The sequence shown here is derived from an EMBL/GenBank/DDBJ whole genome shotgun (WGS) entry which is preliminary data.</text>
</comment>
<name>A0A7W1WZA7_9GAMM</name>
<reference evidence="2 3" key="1">
    <citation type="submission" date="2020-07" db="EMBL/GenBank/DDBJ databases">
        <title>Bacterium isolated from marien macroalgae.</title>
        <authorList>
            <person name="Zhu K."/>
            <person name="Lu D."/>
            <person name="Du Z."/>
        </authorList>
    </citation>
    <scope>NUCLEOTIDE SEQUENCE [LARGE SCALE GENOMIC DNA]</scope>
    <source>
        <strain evidence="2 3">3-1745</strain>
    </source>
</reference>
<proteinExistence type="predicted"/>